<name>A0A5M3WT28_9ACTN</name>
<feature type="domain" description="Cupin type-2" evidence="2">
    <location>
        <begin position="79"/>
        <end position="148"/>
    </location>
</feature>
<evidence type="ECO:0000256" key="1">
    <source>
        <dbReference type="SAM" id="MobiDB-lite"/>
    </source>
</evidence>
<sequence>MPRMERPGHAPPPGRLAGSPGRGSLPRVDLVTYLRDTGEVSAEFRVHDDVESLTFRTSGTHVRFVAPGAATRGQFGLFEWNMQPRTAGADAHFHKTFSESFFVTSGTVEFYDGNRWMLAQAGDFLYVPMGGVHGFRALSDEPSSMLILFAPGAPREEYFRELAAIRDNGRTLTEDQWTEFFAQHDQYRAE</sequence>
<dbReference type="SUPFAM" id="SSF51182">
    <property type="entry name" value="RmlC-like cupins"/>
    <property type="match status" value="1"/>
</dbReference>
<keyword evidence="4" id="KW-1185">Reference proteome</keyword>
<dbReference type="InterPro" id="IPR053146">
    <property type="entry name" value="QDO-like"/>
</dbReference>
<dbReference type="Gene3D" id="2.60.120.10">
    <property type="entry name" value="Jelly Rolls"/>
    <property type="match status" value="1"/>
</dbReference>
<gene>
    <name evidence="3" type="ORF">Amac_061120</name>
</gene>
<dbReference type="Pfam" id="PF07883">
    <property type="entry name" value="Cupin_2"/>
    <property type="match status" value="1"/>
</dbReference>
<organism evidence="3 4">
    <name type="scientific">Acrocarpospora macrocephala</name>
    <dbReference type="NCBI Taxonomy" id="150177"/>
    <lineage>
        <taxon>Bacteria</taxon>
        <taxon>Bacillati</taxon>
        <taxon>Actinomycetota</taxon>
        <taxon>Actinomycetes</taxon>
        <taxon>Streptosporangiales</taxon>
        <taxon>Streptosporangiaceae</taxon>
        <taxon>Acrocarpospora</taxon>
    </lineage>
</organism>
<evidence type="ECO:0000313" key="3">
    <source>
        <dbReference type="EMBL" id="GES12515.1"/>
    </source>
</evidence>
<dbReference type="InterPro" id="IPR013096">
    <property type="entry name" value="Cupin_2"/>
</dbReference>
<dbReference type="InterPro" id="IPR014710">
    <property type="entry name" value="RmlC-like_jellyroll"/>
</dbReference>
<accession>A0A5M3WT28</accession>
<dbReference type="AlphaFoldDB" id="A0A5M3WT28"/>
<dbReference type="EMBL" id="BLAE01000036">
    <property type="protein sequence ID" value="GES12515.1"/>
    <property type="molecule type" value="Genomic_DNA"/>
</dbReference>
<proteinExistence type="predicted"/>
<evidence type="ECO:0000259" key="2">
    <source>
        <dbReference type="Pfam" id="PF07883"/>
    </source>
</evidence>
<dbReference type="InterPro" id="IPR011051">
    <property type="entry name" value="RmlC_Cupin_sf"/>
</dbReference>
<feature type="region of interest" description="Disordered" evidence="1">
    <location>
        <begin position="1"/>
        <end position="23"/>
    </location>
</feature>
<dbReference type="PANTHER" id="PTHR36440:SF1">
    <property type="entry name" value="PUTATIVE (AFU_ORTHOLOGUE AFUA_8G07350)-RELATED"/>
    <property type="match status" value="1"/>
</dbReference>
<dbReference type="Proteomes" id="UP000331127">
    <property type="component" value="Unassembled WGS sequence"/>
</dbReference>
<evidence type="ECO:0000313" key="4">
    <source>
        <dbReference type="Proteomes" id="UP000331127"/>
    </source>
</evidence>
<dbReference type="PANTHER" id="PTHR36440">
    <property type="entry name" value="PUTATIVE (AFU_ORTHOLOGUE AFUA_8G07350)-RELATED"/>
    <property type="match status" value="1"/>
</dbReference>
<protein>
    <submittedName>
        <fullName evidence="3">Cupin</fullName>
    </submittedName>
</protein>
<comment type="caution">
    <text evidence="3">The sequence shown here is derived from an EMBL/GenBank/DDBJ whole genome shotgun (WGS) entry which is preliminary data.</text>
</comment>
<reference evidence="3 4" key="1">
    <citation type="submission" date="2019-10" db="EMBL/GenBank/DDBJ databases">
        <title>Whole genome shotgun sequence of Acrocarpospora macrocephala NBRC 16266.</title>
        <authorList>
            <person name="Ichikawa N."/>
            <person name="Kimura A."/>
            <person name="Kitahashi Y."/>
            <person name="Komaki H."/>
            <person name="Oguchi A."/>
        </authorList>
    </citation>
    <scope>NUCLEOTIDE SEQUENCE [LARGE SCALE GENOMIC DNA]</scope>
    <source>
        <strain evidence="3 4">NBRC 16266</strain>
    </source>
</reference>